<evidence type="ECO:0000256" key="1">
    <source>
        <dbReference type="SAM" id="SignalP"/>
    </source>
</evidence>
<keyword evidence="3" id="KW-1185">Reference proteome</keyword>
<protein>
    <submittedName>
        <fullName evidence="2">Cytochrome c553</fullName>
    </submittedName>
</protein>
<dbReference type="PROSITE" id="PS51009">
    <property type="entry name" value="CYTCII"/>
    <property type="match status" value="1"/>
</dbReference>
<keyword evidence="1" id="KW-0732">Signal</keyword>
<evidence type="ECO:0000313" key="3">
    <source>
        <dbReference type="Proteomes" id="UP001180453"/>
    </source>
</evidence>
<gene>
    <name evidence="2" type="ORF">J2X20_005343</name>
</gene>
<dbReference type="Gene3D" id="1.20.120.10">
    <property type="entry name" value="Cytochrome c/b562"/>
    <property type="match status" value="1"/>
</dbReference>
<dbReference type="Proteomes" id="UP001180453">
    <property type="component" value="Unassembled WGS sequence"/>
</dbReference>
<dbReference type="EMBL" id="JAVDXU010000005">
    <property type="protein sequence ID" value="MDR7272660.1"/>
    <property type="molecule type" value="Genomic_DNA"/>
</dbReference>
<dbReference type="SUPFAM" id="SSF47175">
    <property type="entry name" value="Cytochromes"/>
    <property type="match status" value="1"/>
</dbReference>
<feature type="signal peptide" evidence="1">
    <location>
        <begin position="1"/>
        <end position="21"/>
    </location>
</feature>
<dbReference type="InterPro" id="IPR002321">
    <property type="entry name" value="Cyt_c_II"/>
</dbReference>
<comment type="caution">
    <text evidence="2">The sequence shown here is derived from an EMBL/GenBank/DDBJ whole genome shotgun (WGS) entry which is preliminary data.</text>
</comment>
<sequence length="127" mass="13809">MKTQKALATFIPLLIAGTVLAAQAELSADEMRSAEDTLRDLDSNVSLQNRKALDEARELARFFQQVGAHYTAQPGAARGVDFARKSQDHAQAIAAAVEAGDYDAAQDRLADLTRSCKTCHEVYKAKK</sequence>
<dbReference type="InterPro" id="IPR010980">
    <property type="entry name" value="Cyt_c/b562"/>
</dbReference>
<evidence type="ECO:0000313" key="2">
    <source>
        <dbReference type="EMBL" id="MDR7272660.1"/>
    </source>
</evidence>
<dbReference type="RefSeq" id="WP_310272198.1">
    <property type="nucleotide sequence ID" value="NZ_JAVDXU010000005.1"/>
</dbReference>
<name>A0ABU1YWQ1_ROSSA</name>
<reference evidence="2 3" key="1">
    <citation type="submission" date="2023-07" db="EMBL/GenBank/DDBJ databases">
        <title>Sorghum-associated microbial communities from plants grown in Nebraska, USA.</title>
        <authorList>
            <person name="Schachtman D."/>
        </authorList>
    </citation>
    <scope>NUCLEOTIDE SEQUENCE [LARGE SCALE GENOMIC DNA]</scope>
    <source>
        <strain evidence="2 3">BE314</strain>
    </source>
</reference>
<proteinExistence type="predicted"/>
<organism evidence="2 3">
    <name type="scientific">Roseateles saccharophilus</name>
    <name type="common">Pseudomonas saccharophila</name>
    <dbReference type="NCBI Taxonomy" id="304"/>
    <lineage>
        <taxon>Bacteria</taxon>
        <taxon>Pseudomonadati</taxon>
        <taxon>Pseudomonadota</taxon>
        <taxon>Betaproteobacteria</taxon>
        <taxon>Burkholderiales</taxon>
        <taxon>Sphaerotilaceae</taxon>
        <taxon>Roseateles</taxon>
    </lineage>
</organism>
<feature type="chain" id="PRO_5046745989" evidence="1">
    <location>
        <begin position="22"/>
        <end position="127"/>
    </location>
</feature>
<accession>A0ABU1YWQ1</accession>